<dbReference type="Pfam" id="PF23500">
    <property type="entry name" value="DUF7133"/>
    <property type="match status" value="1"/>
</dbReference>
<dbReference type="PANTHER" id="PTHR33546:SF1">
    <property type="entry name" value="LARGE, MULTIFUNCTIONAL SECRETED PROTEIN"/>
    <property type="match status" value="1"/>
</dbReference>
<evidence type="ECO:0000256" key="4">
    <source>
        <dbReference type="PROSITE-ProRule" id="PRU00433"/>
    </source>
</evidence>
<dbReference type="InterPro" id="IPR011041">
    <property type="entry name" value="Quinoprot_gluc/sorb_DH_b-prop"/>
</dbReference>
<dbReference type="InterPro" id="IPR013427">
    <property type="entry name" value="Haem-bd_dom_put"/>
</dbReference>
<dbReference type="SUPFAM" id="SSF46626">
    <property type="entry name" value="Cytochrome c"/>
    <property type="match status" value="1"/>
</dbReference>
<dbReference type="PROSITE" id="PS51007">
    <property type="entry name" value="CYTC"/>
    <property type="match status" value="1"/>
</dbReference>
<feature type="signal peptide" evidence="5">
    <location>
        <begin position="1"/>
        <end position="34"/>
    </location>
</feature>
<dbReference type="Pfam" id="PF13472">
    <property type="entry name" value="Lipase_GDSL_2"/>
    <property type="match status" value="1"/>
</dbReference>
<dbReference type="Gene3D" id="1.10.760.10">
    <property type="entry name" value="Cytochrome c-like domain"/>
    <property type="match status" value="1"/>
</dbReference>
<keyword evidence="1 4" id="KW-0349">Heme</keyword>
<keyword evidence="2 4" id="KW-0479">Metal-binding</keyword>
<dbReference type="GO" id="GO:0020037">
    <property type="term" value="F:heme binding"/>
    <property type="evidence" value="ECO:0007669"/>
    <property type="project" value="InterPro"/>
</dbReference>
<evidence type="ECO:0000256" key="5">
    <source>
        <dbReference type="SAM" id="SignalP"/>
    </source>
</evidence>
<evidence type="ECO:0000256" key="3">
    <source>
        <dbReference type="ARBA" id="ARBA00023004"/>
    </source>
</evidence>
<dbReference type="EMBL" id="SJPX01000006">
    <property type="protein sequence ID" value="TWU46883.1"/>
    <property type="molecule type" value="Genomic_DNA"/>
</dbReference>
<dbReference type="InterPro" id="IPR009056">
    <property type="entry name" value="Cyt_c-like_dom"/>
</dbReference>
<dbReference type="SUPFAM" id="SSF49785">
    <property type="entry name" value="Galactose-binding domain-like"/>
    <property type="match status" value="1"/>
</dbReference>
<evidence type="ECO:0000256" key="1">
    <source>
        <dbReference type="ARBA" id="ARBA00022617"/>
    </source>
</evidence>
<organism evidence="7 8">
    <name type="scientific">Rubripirellula reticaptiva</name>
    <dbReference type="NCBI Taxonomy" id="2528013"/>
    <lineage>
        <taxon>Bacteria</taxon>
        <taxon>Pseudomonadati</taxon>
        <taxon>Planctomycetota</taxon>
        <taxon>Planctomycetia</taxon>
        <taxon>Pirellulales</taxon>
        <taxon>Pirellulaceae</taxon>
        <taxon>Rubripirellula</taxon>
    </lineage>
</organism>
<evidence type="ECO:0000313" key="7">
    <source>
        <dbReference type="EMBL" id="TWU46883.1"/>
    </source>
</evidence>
<dbReference type="PANTHER" id="PTHR33546">
    <property type="entry name" value="LARGE, MULTIFUNCTIONAL SECRETED PROTEIN-RELATED"/>
    <property type="match status" value="1"/>
</dbReference>
<dbReference type="SUPFAM" id="SSF48371">
    <property type="entry name" value="ARM repeat"/>
    <property type="match status" value="1"/>
</dbReference>
<dbReference type="InterPro" id="IPR011989">
    <property type="entry name" value="ARM-like"/>
</dbReference>
<comment type="caution">
    <text evidence="7">The sequence shown here is derived from an EMBL/GenBank/DDBJ whole genome shotgun (WGS) entry which is preliminary data.</text>
</comment>
<keyword evidence="8" id="KW-1185">Reference proteome</keyword>
<dbReference type="Gene3D" id="3.40.50.1110">
    <property type="entry name" value="SGNH hydrolase"/>
    <property type="match status" value="1"/>
</dbReference>
<dbReference type="CDD" id="cd01834">
    <property type="entry name" value="SGNH_hydrolase_like_2"/>
    <property type="match status" value="1"/>
</dbReference>
<feature type="domain" description="Cytochrome c" evidence="6">
    <location>
        <begin position="952"/>
        <end position="1086"/>
    </location>
</feature>
<dbReference type="InterPro" id="IPR055557">
    <property type="entry name" value="DUF7133"/>
</dbReference>
<gene>
    <name evidence="7" type="ORF">Poly59_58570</name>
</gene>
<dbReference type="InterPro" id="IPR013428">
    <property type="entry name" value="Membrane-bound_put_N"/>
</dbReference>
<dbReference type="InterPro" id="IPR008979">
    <property type="entry name" value="Galactose-bd-like_sf"/>
</dbReference>
<dbReference type="NCBIfam" id="TIGR02603">
    <property type="entry name" value="CxxCH_TIGR02603"/>
    <property type="match status" value="1"/>
</dbReference>
<evidence type="ECO:0000313" key="8">
    <source>
        <dbReference type="Proteomes" id="UP000317977"/>
    </source>
</evidence>
<dbReference type="Gene3D" id="1.25.10.10">
    <property type="entry name" value="Leucine-rich Repeat Variant"/>
    <property type="match status" value="1"/>
</dbReference>
<evidence type="ECO:0000256" key="2">
    <source>
        <dbReference type="ARBA" id="ARBA00022723"/>
    </source>
</evidence>
<feature type="chain" id="PRO_5022830495" description="Cytochrome c domain-containing protein" evidence="5">
    <location>
        <begin position="35"/>
        <end position="1250"/>
    </location>
</feature>
<dbReference type="SUPFAM" id="SSF52266">
    <property type="entry name" value="SGNH hydrolase"/>
    <property type="match status" value="1"/>
</dbReference>
<dbReference type="AlphaFoldDB" id="A0A5C6EAW5"/>
<keyword evidence="3 4" id="KW-0408">Iron</keyword>
<dbReference type="Proteomes" id="UP000317977">
    <property type="component" value="Unassembled WGS sequence"/>
</dbReference>
<evidence type="ECO:0000259" key="6">
    <source>
        <dbReference type="PROSITE" id="PS51007"/>
    </source>
</evidence>
<sequence precursor="true">MKFASMQSTAPFLRAGTLAASCFLLSIVWQPAFADEPTQVAFSDGNRVAAVGNSLAERMNLYGNFETQLHLTLPDQQIKFRNFGWPADEVGNRQRPNSYTTIDDPLKVFSPNVFLCFYGANESFAGDSASDVEQFVANYRKWIAELSSTYAGTEGQARFVLVSPTAFESSGNPLHPDADKRNKSLEIYTDAIKRLATEDGHQFVDLFSETATAFAQQPGLQFTINGVHLNERGDQLMAKQLGTVLLDDSPIQSDATRYQRVRKWVNDKSWLHLQDYRMLNGWYVYGGRRTFDTETFPTEYRKIRAMNEVRDRYIWDLAAGRPVADEPDDSNTGEVFTPETMFGTRDENFRAGREPDELIYPTPEESIKSMTVPDGFKVELFASEREFPELANPNQIAFDSRGRLWVSCMPNYPQWQPGAKRPSDRLLILEDTDGDGKADKSTTFYDKLICPTGFEFFDGGVLVVDEPRILFLKDTDGDDKADEVDQVIDGIATDDTHHTVGAWEYSHGGQLHMLEGISLSTTLETPWGPFRNRNRGGDYIYDPLSMSFRHFVTPGYGNPWCLVFDNWGNGIVGDGTNAKQHWIAPLSGKEVDTRKTLEPVFDNEGMRPAVGNEFLLSRHLPDSMQGQFIYACVINMHGMPRFELADDPDSAGMVGKRIDDLLSSTDATFRPVDPKIGPDGAIWFGDWCNALIGHMQYSQRDPNRDHVHGRVYRMVNTNKPLLKTVNLEAASIDELLAELLVPELRTRYRVRRELRVRSKDDVFSALDKWLAYEADAQRLCEAMWIQESFRDVDPGLVWRVMQSDDFHARAAAVQTVSSEQDRFESAREVFETAVKDPHPRVRLEAVRAISFLESDDATELALSVVDYPLDYWIDYTLEHTLHALQPIWGPSEKSATFLASASDKAKLHFKRYRNMSGPGGHAVLPLEIADDVDASVEKRKAAIGQLVGIRGGNASRGEGVFKQVCSACHMIGDIGKKFGPELSDIGSRMDPHKLITSIVLPNDEIAKGYETVLLLDYDGGTHNGFILKEDDDSITLGIANGKEETLLKDDIEIRKEMKASSMPEGLAKTIAPIEFLDLVEYLKQQNGIKIESVDGWVRAKYKNPTPLRTHAGSVEISRDAWLMPGRGFSDSIHNDELHLFLSPHKRTKFDFAFHSQENTNSPYVTIRLPEVQTISQLWLSNRKGFVERAKGLTVWISDNDTDYKKVWSAEKPRSEWMIDLPKNTKAKFIRIGLEGKETFHLLQGVVYGPK</sequence>
<keyword evidence="5" id="KW-0732">Signal</keyword>
<name>A0A5C6EAW5_9BACT</name>
<protein>
    <recommendedName>
        <fullName evidence="6">Cytochrome c domain-containing protein</fullName>
    </recommendedName>
</protein>
<dbReference type="RefSeq" id="WP_146537317.1">
    <property type="nucleotide sequence ID" value="NZ_SJPX01000006.1"/>
</dbReference>
<dbReference type="OrthoDB" id="228131at2"/>
<dbReference type="InterPro" id="IPR013830">
    <property type="entry name" value="SGNH_hydro"/>
</dbReference>
<dbReference type="NCBIfam" id="TIGR02604">
    <property type="entry name" value="Piru_Ver_Nterm"/>
    <property type="match status" value="1"/>
</dbReference>
<dbReference type="InterPro" id="IPR016024">
    <property type="entry name" value="ARM-type_fold"/>
</dbReference>
<dbReference type="GO" id="GO:0046872">
    <property type="term" value="F:metal ion binding"/>
    <property type="evidence" value="ECO:0007669"/>
    <property type="project" value="UniProtKB-KW"/>
</dbReference>
<dbReference type="Gene3D" id="2.60.120.260">
    <property type="entry name" value="Galactose-binding domain-like"/>
    <property type="match status" value="1"/>
</dbReference>
<dbReference type="InterPro" id="IPR036909">
    <property type="entry name" value="Cyt_c-like_dom_sf"/>
</dbReference>
<accession>A0A5C6EAW5</accession>
<dbReference type="InterPro" id="IPR036514">
    <property type="entry name" value="SGNH_hydro_sf"/>
</dbReference>
<reference evidence="7 8" key="1">
    <citation type="submission" date="2019-02" db="EMBL/GenBank/DDBJ databases">
        <title>Deep-cultivation of Planctomycetes and their phenomic and genomic characterization uncovers novel biology.</title>
        <authorList>
            <person name="Wiegand S."/>
            <person name="Jogler M."/>
            <person name="Boedeker C."/>
            <person name="Pinto D."/>
            <person name="Vollmers J."/>
            <person name="Rivas-Marin E."/>
            <person name="Kohn T."/>
            <person name="Peeters S.H."/>
            <person name="Heuer A."/>
            <person name="Rast P."/>
            <person name="Oberbeckmann S."/>
            <person name="Bunk B."/>
            <person name="Jeske O."/>
            <person name="Meyerdierks A."/>
            <person name="Storesund J.E."/>
            <person name="Kallscheuer N."/>
            <person name="Luecker S."/>
            <person name="Lage O.M."/>
            <person name="Pohl T."/>
            <person name="Merkel B.J."/>
            <person name="Hornburger P."/>
            <person name="Mueller R.-W."/>
            <person name="Bruemmer F."/>
            <person name="Labrenz M."/>
            <person name="Spormann A.M."/>
            <person name="Op Den Camp H."/>
            <person name="Overmann J."/>
            <person name="Amann R."/>
            <person name="Jetten M.S.M."/>
            <person name="Mascher T."/>
            <person name="Medema M.H."/>
            <person name="Devos D.P."/>
            <person name="Kaster A.-K."/>
            <person name="Ovreas L."/>
            <person name="Rohde M."/>
            <person name="Galperin M.Y."/>
            <person name="Jogler C."/>
        </authorList>
    </citation>
    <scope>NUCLEOTIDE SEQUENCE [LARGE SCALE GENOMIC DNA]</scope>
    <source>
        <strain evidence="7 8">Poly59</strain>
    </source>
</reference>
<dbReference type="SUPFAM" id="SSF50952">
    <property type="entry name" value="Soluble quinoprotein glucose dehydrogenase"/>
    <property type="match status" value="1"/>
</dbReference>
<proteinExistence type="predicted"/>
<dbReference type="GO" id="GO:0016788">
    <property type="term" value="F:hydrolase activity, acting on ester bonds"/>
    <property type="evidence" value="ECO:0007669"/>
    <property type="project" value="UniProtKB-ARBA"/>
</dbReference>
<dbReference type="GO" id="GO:0009055">
    <property type="term" value="F:electron transfer activity"/>
    <property type="evidence" value="ECO:0007669"/>
    <property type="project" value="InterPro"/>
</dbReference>